<dbReference type="Proteomes" id="UP000823388">
    <property type="component" value="Chromosome 9N"/>
</dbReference>
<evidence type="ECO:0000313" key="4">
    <source>
        <dbReference type="Proteomes" id="UP000823388"/>
    </source>
</evidence>
<feature type="compositionally biased region" description="Low complexity" evidence="2">
    <location>
        <begin position="206"/>
        <end position="223"/>
    </location>
</feature>
<dbReference type="GO" id="GO:0005880">
    <property type="term" value="C:nuclear microtubule"/>
    <property type="evidence" value="ECO:0007669"/>
    <property type="project" value="TreeGrafter"/>
</dbReference>
<feature type="compositionally biased region" description="Low complexity" evidence="2">
    <location>
        <begin position="415"/>
        <end position="429"/>
    </location>
</feature>
<name>A0A8T0MCX5_PANVG</name>
<feature type="compositionally biased region" description="Polar residues" evidence="2">
    <location>
        <begin position="430"/>
        <end position="446"/>
    </location>
</feature>
<sequence length="664" mass="70665">MFHLAPTPLPLPCGVGSAPPISKRNETPPSLKPQSPQNHREIPRDLSAMVAAGAAAAAPRLNPSPSQHRRRASSALSPAKSNANANANAADAADARPKPKPKAVSSRYLLGPSSRSISTSTSTSTSTTTTTSSSSNSTSTSASTPSRRFASPLPRRSVSVDRPRPGPAANAAVGEAGGPNAGTTTTTRSLSVAFQGRSFSFETSKAKPTTSPSPSRRPVASAAGAITPERRRPAMGTVPERGKGFEAGHSHHRWPMSARFSQGFEGNPLTKSLDCSLHKRDAAVLAAVRSLRQSMVFEEGVRRSSFDGGDYLMSSDTESVSSGSNSGSQDAGIGISHRARPVPKGMGVPARFLQDAAASRSQRLADPGTPYLPYTSGLAASPRTAPVKKSLLNGFVSSPLNRPIRQSSPSKLTGNPSRRMSSPSRARNSVGSGTSSWDHQGRSSSGYGLDGEARRRWHGGSKIDCEHLLRILSNRHLQWRCVNAQADAALAAQKLTAEKYLSDAWITTLGMRKSVALKRFQLQLYRNNWKLMTVLKGQMAYLEEWSILERDYADSLSGIVEALTASILCLPVTDGAKADIQDVKNAAGSAVDIMQTIGSSICTLLAKLAGTSILVSHLSKVATHERTLMEQSRELLSTLATMHVKYCSLQGQRVQTTDKRSMHS</sequence>
<evidence type="ECO:0000313" key="3">
    <source>
        <dbReference type="EMBL" id="KAG2535020.1"/>
    </source>
</evidence>
<evidence type="ECO:0008006" key="5">
    <source>
        <dbReference type="Google" id="ProtNLM"/>
    </source>
</evidence>
<gene>
    <name evidence="3" type="ORF">PVAP13_9NG044100</name>
</gene>
<proteinExistence type="inferred from homology"/>
<dbReference type="InterPro" id="IPR007573">
    <property type="entry name" value="QWRF"/>
</dbReference>
<dbReference type="PANTHER" id="PTHR31807">
    <property type="entry name" value="AUGMIN FAMILY MEMBER"/>
    <property type="match status" value="1"/>
</dbReference>
<feature type="compositionally biased region" description="Low complexity" evidence="2">
    <location>
        <begin position="48"/>
        <end position="58"/>
    </location>
</feature>
<dbReference type="GO" id="GO:0008017">
    <property type="term" value="F:microtubule binding"/>
    <property type="evidence" value="ECO:0007669"/>
    <property type="project" value="TreeGrafter"/>
</dbReference>
<reference evidence="3" key="1">
    <citation type="submission" date="2020-05" db="EMBL/GenBank/DDBJ databases">
        <title>WGS assembly of Panicum virgatum.</title>
        <authorList>
            <person name="Lovell J.T."/>
            <person name="Jenkins J."/>
            <person name="Shu S."/>
            <person name="Juenger T.E."/>
            <person name="Schmutz J."/>
        </authorList>
    </citation>
    <scope>NUCLEOTIDE SEQUENCE</scope>
    <source>
        <strain evidence="3">AP13</strain>
    </source>
</reference>
<feature type="compositionally biased region" description="Low complexity" evidence="2">
    <location>
        <begin position="315"/>
        <end position="328"/>
    </location>
</feature>
<comment type="caution">
    <text evidence="3">The sequence shown here is derived from an EMBL/GenBank/DDBJ whole genome shotgun (WGS) entry which is preliminary data.</text>
</comment>
<protein>
    <recommendedName>
        <fullName evidence="5">Protein SNOWY COTYLEDON 3</fullName>
    </recommendedName>
</protein>
<dbReference type="EMBL" id="CM029054">
    <property type="protein sequence ID" value="KAG2535020.1"/>
    <property type="molecule type" value="Genomic_DNA"/>
</dbReference>
<comment type="similarity">
    <text evidence="1">Belongs to the QWRF family.</text>
</comment>
<feature type="region of interest" description="Disordered" evidence="2">
    <location>
        <begin position="395"/>
        <end position="451"/>
    </location>
</feature>
<keyword evidence="4" id="KW-1185">Reference proteome</keyword>
<organism evidence="3 4">
    <name type="scientific">Panicum virgatum</name>
    <name type="common">Blackwell switchgrass</name>
    <dbReference type="NCBI Taxonomy" id="38727"/>
    <lineage>
        <taxon>Eukaryota</taxon>
        <taxon>Viridiplantae</taxon>
        <taxon>Streptophyta</taxon>
        <taxon>Embryophyta</taxon>
        <taxon>Tracheophyta</taxon>
        <taxon>Spermatophyta</taxon>
        <taxon>Magnoliopsida</taxon>
        <taxon>Liliopsida</taxon>
        <taxon>Poales</taxon>
        <taxon>Poaceae</taxon>
        <taxon>PACMAD clade</taxon>
        <taxon>Panicoideae</taxon>
        <taxon>Panicodae</taxon>
        <taxon>Paniceae</taxon>
        <taxon>Panicinae</taxon>
        <taxon>Panicum</taxon>
        <taxon>Panicum sect. Hiantes</taxon>
    </lineage>
</organism>
<evidence type="ECO:0000256" key="1">
    <source>
        <dbReference type="ARBA" id="ARBA00010016"/>
    </source>
</evidence>
<accession>A0A8T0MCX5</accession>
<feature type="region of interest" description="Disordered" evidence="2">
    <location>
        <begin position="315"/>
        <end position="347"/>
    </location>
</feature>
<dbReference type="GO" id="GO:0051225">
    <property type="term" value="P:spindle assembly"/>
    <property type="evidence" value="ECO:0007669"/>
    <property type="project" value="TreeGrafter"/>
</dbReference>
<evidence type="ECO:0000256" key="2">
    <source>
        <dbReference type="SAM" id="MobiDB-lite"/>
    </source>
</evidence>
<dbReference type="AlphaFoldDB" id="A0A8T0MCX5"/>
<feature type="compositionally biased region" description="Low complexity" evidence="2">
    <location>
        <begin position="113"/>
        <end position="157"/>
    </location>
</feature>
<feature type="region of interest" description="Disordered" evidence="2">
    <location>
        <begin position="201"/>
        <end position="239"/>
    </location>
</feature>
<feature type="compositionally biased region" description="Polar residues" evidence="2">
    <location>
        <begin position="395"/>
        <end position="414"/>
    </location>
</feature>
<dbReference type="PANTHER" id="PTHR31807:SF43">
    <property type="entry name" value="EXPRESSED PROTEIN"/>
    <property type="match status" value="1"/>
</dbReference>
<dbReference type="Pfam" id="PF04484">
    <property type="entry name" value="QWRF"/>
    <property type="match status" value="1"/>
</dbReference>
<feature type="compositionally biased region" description="Low complexity" evidence="2">
    <location>
        <begin position="73"/>
        <end position="92"/>
    </location>
</feature>
<feature type="region of interest" description="Disordered" evidence="2">
    <location>
        <begin position="1"/>
        <end position="186"/>
    </location>
</feature>
<dbReference type="GO" id="GO:0005737">
    <property type="term" value="C:cytoplasm"/>
    <property type="evidence" value="ECO:0007669"/>
    <property type="project" value="TreeGrafter"/>
</dbReference>